<reference evidence="11 12" key="1">
    <citation type="submission" date="2020-06" db="EMBL/GenBank/DDBJ databases">
        <title>Genome mining for natural products.</title>
        <authorList>
            <person name="Zhang B."/>
            <person name="Shi J."/>
            <person name="Ge H."/>
        </authorList>
    </citation>
    <scope>NUCLEOTIDE SEQUENCE [LARGE SCALE GENOMIC DNA]</scope>
    <source>
        <strain evidence="11 12">NA00687</strain>
    </source>
</reference>
<dbReference type="Gene3D" id="3.10.20.310">
    <property type="entry name" value="membrane protein fhac"/>
    <property type="match status" value="1"/>
</dbReference>
<dbReference type="GO" id="GO:0032153">
    <property type="term" value="C:cell division site"/>
    <property type="evidence" value="ECO:0007669"/>
    <property type="project" value="UniProtKB-UniRule"/>
</dbReference>
<evidence type="ECO:0000313" key="11">
    <source>
        <dbReference type="EMBL" id="QKW49412.1"/>
    </source>
</evidence>
<dbReference type="GO" id="GO:0043093">
    <property type="term" value="P:FtsZ-dependent cytokinesis"/>
    <property type="evidence" value="ECO:0007669"/>
    <property type="project" value="UniProtKB-UniRule"/>
</dbReference>
<feature type="transmembrane region" description="Helical" evidence="8">
    <location>
        <begin position="38"/>
        <end position="58"/>
    </location>
</feature>
<protein>
    <recommendedName>
        <fullName evidence="8">Cell division protein FtsQ</fullName>
    </recommendedName>
</protein>
<dbReference type="PANTHER" id="PTHR37820">
    <property type="entry name" value="CELL DIVISION PROTEIN DIVIB"/>
    <property type="match status" value="1"/>
</dbReference>
<evidence type="ECO:0000256" key="6">
    <source>
        <dbReference type="ARBA" id="ARBA00023136"/>
    </source>
</evidence>
<evidence type="ECO:0000256" key="9">
    <source>
        <dbReference type="SAM" id="MobiDB-lite"/>
    </source>
</evidence>
<dbReference type="AlphaFoldDB" id="A0A7H8N4N9"/>
<dbReference type="EMBL" id="CP054929">
    <property type="protein sequence ID" value="QKW49412.1"/>
    <property type="molecule type" value="Genomic_DNA"/>
</dbReference>
<feature type="region of interest" description="Disordered" evidence="9">
    <location>
        <begin position="1"/>
        <end position="31"/>
    </location>
</feature>
<comment type="function">
    <text evidence="8">Essential cell division protein.</text>
</comment>
<dbReference type="Proteomes" id="UP000509303">
    <property type="component" value="Chromosome"/>
</dbReference>
<keyword evidence="4 8" id="KW-0812">Transmembrane</keyword>
<keyword evidence="7 8" id="KW-0131">Cell cycle</keyword>
<feature type="domain" description="POTRA" evidence="10">
    <location>
        <begin position="63"/>
        <end position="132"/>
    </location>
</feature>
<comment type="subcellular location">
    <subcellularLocation>
        <location evidence="8">Cell membrane</location>
        <topology evidence="8">Single-pass type II membrane protein</topology>
    </subcellularLocation>
    <subcellularLocation>
        <location evidence="1">Membrane</location>
    </subcellularLocation>
    <text evidence="8">Localizes to the division septum.</text>
</comment>
<keyword evidence="3 8" id="KW-0132">Cell division</keyword>
<dbReference type="HAMAP" id="MF_00911">
    <property type="entry name" value="FtsQ_subfam"/>
    <property type="match status" value="1"/>
</dbReference>
<dbReference type="PANTHER" id="PTHR37820:SF1">
    <property type="entry name" value="CELL DIVISION PROTEIN FTSQ"/>
    <property type="match status" value="1"/>
</dbReference>
<evidence type="ECO:0000313" key="12">
    <source>
        <dbReference type="Proteomes" id="UP000509303"/>
    </source>
</evidence>
<evidence type="ECO:0000256" key="7">
    <source>
        <dbReference type="ARBA" id="ARBA00023306"/>
    </source>
</evidence>
<evidence type="ECO:0000256" key="1">
    <source>
        <dbReference type="ARBA" id="ARBA00004370"/>
    </source>
</evidence>
<gene>
    <name evidence="8" type="primary">ftsQ</name>
    <name evidence="11" type="ORF">HUT08_07465</name>
</gene>
<keyword evidence="6 8" id="KW-0472">Membrane</keyword>
<dbReference type="PROSITE" id="PS51779">
    <property type="entry name" value="POTRA"/>
    <property type="match status" value="1"/>
</dbReference>
<keyword evidence="5 8" id="KW-1133">Transmembrane helix</keyword>
<proteinExistence type="inferred from homology"/>
<evidence type="ECO:0000256" key="5">
    <source>
        <dbReference type="ARBA" id="ARBA00022989"/>
    </source>
</evidence>
<name>A0A7H8N4N9_9ACTN</name>
<evidence type="ECO:0000256" key="8">
    <source>
        <dbReference type="HAMAP-Rule" id="MF_00911"/>
    </source>
</evidence>
<dbReference type="GO" id="GO:0090529">
    <property type="term" value="P:cell septum assembly"/>
    <property type="evidence" value="ECO:0007669"/>
    <property type="project" value="InterPro"/>
</dbReference>
<organism evidence="11 12">
    <name type="scientific">Streptomyces buecherae</name>
    <dbReference type="NCBI Taxonomy" id="2763006"/>
    <lineage>
        <taxon>Bacteria</taxon>
        <taxon>Bacillati</taxon>
        <taxon>Actinomycetota</taxon>
        <taxon>Actinomycetes</taxon>
        <taxon>Kitasatosporales</taxon>
        <taxon>Streptomycetaceae</taxon>
        <taxon>Streptomyces</taxon>
    </lineage>
</organism>
<dbReference type="InterPro" id="IPR026579">
    <property type="entry name" value="FtsQ"/>
</dbReference>
<dbReference type="InterPro" id="IPR050487">
    <property type="entry name" value="FtsQ_DivIB"/>
</dbReference>
<comment type="similarity">
    <text evidence="8">Belongs to the FtsQ/DivIB family. FtsQ subfamily.</text>
</comment>
<keyword evidence="12" id="KW-1185">Reference proteome</keyword>
<dbReference type="InterPro" id="IPR034746">
    <property type="entry name" value="POTRA"/>
</dbReference>
<evidence type="ECO:0000256" key="4">
    <source>
        <dbReference type="ARBA" id="ARBA00022692"/>
    </source>
</evidence>
<accession>A0A7H8N4N9</accession>
<evidence type="ECO:0000256" key="3">
    <source>
        <dbReference type="ARBA" id="ARBA00022618"/>
    </source>
</evidence>
<dbReference type="InterPro" id="IPR013685">
    <property type="entry name" value="POTRA_FtsQ_type"/>
</dbReference>
<dbReference type="GO" id="GO:0005886">
    <property type="term" value="C:plasma membrane"/>
    <property type="evidence" value="ECO:0007669"/>
    <property type="project" value="UniProtKB-SubCell"/>
</dbReference>
<sequence length="266" mass="28944">MAGPTTAQRGSAHRENRSSSGPPPPPARGGFRLPSRRTLVLILVAAVLVGGGGTWLLYGSSWLRVEKVRVRGTEVLRPGQVREVAAVPMDSPLISVDTDAMEKRLRARLPRIDSVHVERSWPNTISLNVTERQPELVLEKAGKFIEMDAEGVRFATVAKAPQGIPRLEMEAERSPSLRRFGEERLRRAAVEVATSLPPEVRAQTRVLRVRSYDAISLELSGGRSVRWGSPERGEAKATALLALMKAEREAEHFDVSVPGAPAAAGS</sequence>
<keyword evidence="2 8" id="KW-1003">Cell membrane</keyword>
<dbReference type="RefSeq" id="WP_176161146.1">
    <property type="nucleotide sequence ID" value="NZ_CP054929.1"/>
</dbReference>
<dbReference type="Pfam" id="PF08478">
    <property type="entry name" value="POTRA_1"/>
    <property type="match status" value="1"/>
</dbReference>
<evidence type="ECO:0000259" key="10">
    <source>
        <dbReference type="PROSITE" id="PS51779"/>
    </source>
</evidence>
<evidence type="ECO:0000256" key="2">
    <source>
        <dbReference type="ARBA" id="ARBA00022475"/>
    </source>
</evidence>